<dbReference type="EMBL" id="CP121472">
    <property type="protein sequence ID" value="WPL16222.1"/>
    <property type="molecule type" value="Genomic_DNA"/>
</dbReference>
<name>A0ABZ0S6S6_9GAMM</name>
<evidence type="ECO:0000256" key="10">
    <source>
        <dbReference type="ARBA" id="ARBA00022989"/>
    </source>
</evidence>
<keyword evidence="9 12" id="KW-0201">Cytochrome c-type biogenesis</keyword>
<keyword evidence="5 12" id="KW-0813">Transport</keyword>
<dbReference type="Proteomes" id="UP001432180">
    <property type="component" value="Chromosome"/>
</dbReference>
<evidence type="ECO:0000256" key="7">
    <source>
        <dbReference type="ARBA" id="ARBA00022519"/>
    </source>
</evidence>
<keyword evidence="10 12" id="KW-1133">Transmembrane helix</keyword>
<evidence type="ECO:0000256" key="8">
    <source>
        <dbReference type="ARBA" id="ARBA00022692"/>
    </source>
</evidence>
<comment type="function">
    <text evidence="1 12">Required for the export of heme to the periplasm for the biogenesis of c-type cytochromes.</text>
</comment>
<evidence type="ECO:0000256" key="11">
    <source>
        <dbReference type="ARBA" id="ARBA00023136"/>
    </source>
</evidence>
<keyword evidence="11 12" id="KW-0472">Membrane</keyword>
<evidence type="ECO:0000256" key="1">
    <source>
        <dbReference type="ARBA" id="ARBA00002442"/>
    </source>
</evidence>
<keyword evidence="6 12" id="KW-1003">Cell membrane</keyword>
<evidence type="ECO:0000256" key="5">
    <source>
        <dbReference type="ARBA" id="ARBA00022448"/>
    </source>
</evidence>
<evidence type="ECO:0000256" key="3">
    <source>
        <dbReference type="ARBA" id="ARBA00008741"/>
    </source>
</evidence>
<evidence type="ECO:0000256" key="9">
    <source>
        <dbReference type="ARBA" id="ARBA00022748"/>
    </source>
</evidence>
<evidence type="ECO:0000256" key="4">
    <source>
        <dbReference type="ARBA" id="ARBA00016461"/>
    </source>
</evidence>
<sequence length="59" mass="6676">MTSFLNQGGYAFFVWGAYGMTFALMAAEVIALMLNRRTLLARLGRWVRGRDQTPGEPKH</sequence>
<dbReference type="RefSeq" id="WP_328986769.1">
    <property type="nucleotide sequence ID" value="NZ_CP121472.1"/>
</dbReference>
<evidence type="ECO:0000256" key="12">
    <source>
        <dbReference type="RuleBase" id="RU363101"/>
    </source>
</evidence>
<accession>A0ABZ0S6S6</accession>
<proteinExistence type="inferred from homology"/>
<gene>
    <name evidence="13" type="ORF">Thiowin_01175</name>
</gene>
<protein>
    <recommendedName>
        <fullName evidence="4 12">Heme exporter protein D</fullName>
    </recommendedName>
</protein>
<comment type="subcellular location">
    <subcellularLocation>
        <location evidence="2 12">Cell inner membrane</location>
        <topology evidence="2 12">Single-pass membrane protein</topology>
    </subcellularLocation>
</comment>
<keyword evidence="14" id="KW-1185">Reference proteome</keyword>
<keyword evidence="7 12" id="KW-0997">Cell inner membrane</keyword>
<dbReference type="InterPro" id="IPR007078">
    <property type="entry name" value="Haem_export_protD_CcmD"/>
</dbReference>
<evidence type="ECO:0000313" key="14">
    <source>
        <dbReference type="Proteomes" id="UP001432180"/>
    </source>
</evidence>
<evidence type="ECO:0000256" key="2">
    <source>
        <dbReference type="ARBA" id="ARBA00004377"/>
    </source>
</evidence>
<dbReference type="Pfam" id="PF04995">
    <property type="entry name" value="CcmD"/>
    <property type="match status" value="1"/>
</dbReference>
<dbReference type="NCBIfam" id="TIGR03141">
    <property type="entry name" value="cytochro_ccmD"/>
    <property type="match status" value="1"/>
</dbReference>
<organism evidence="13 14">
    <name type="scientific">Thiorhodovibrio winogradskyi</name>
    <dbReference type="NCBI Taxonomy" id="77007"/>
    <lineage>
        <taxon>Bacteria</taxon>
        <taxon>Pseudomonadati</taxon>
        <taxon>Pseudomonadota</taxon>
        <taxon>Gammaproteobacteria</taxon>
        <taxon>Chromatiales</taxon>
        <taxon>Chromatiaceae</taxon>
        <taxon>Thiorhodovibrio</taxon>
    </lineage>
</organism>
<keyword evidence="8 12" id="KW-0812">Transmembrane</keyword>
<evidence type="ECO:0000256" key="6">
    <source>
        <dbReference type="ARBA" id="ARBA00022475"/>
    </source>
</evidence>
<reference evidence="13 14" key="1">
    <citation type="journal article" date="2023" name="Microorganisms">
        <title>Thiorhodovibrio frisius and Trv. litoralis spp. nov., Two Novel Members from a Clade of Fastidious Purple Sulfur Bacteria That Exhibit Unique Red-Shifted Light-Harvesting Capabilities.</title>
        <authorList>
            <person name="Methner A."/>
            <person name="Kuzyk S.B."/>
            <person name="Petersen J."/>
            <person name="Bauer S."/>
            <person name="Brinkmann H."/>
            <person name="Sichau K."/>
            <person name="Wanner G."/>
            <person name="Wolf J."/>
            <person name="Neumann-Schaal M."/>
            <person name="Henke P."/>
            <person name="Tank M."/>
            <person name="Sproer C."/>
            <person name="Bunk B."/>
            <person name="Overmann J."/>
        </authorList>
    </citation>
    <scope>NUCLEOTIDE SEQUENCE [LARGE SCALE GENOMIC DNA]</scope>
    <source>
        <strain evidence="13 14">DSM 6702</strain>
    </source>
</reference>
<feature type="transmembrane region" description="Helical" evidence="12">
    <location>
        <begin position="12"/>
        <end position="34"/>
    </location>
</feature>
<evidence type="ECO:0000313" key="13">
    <source>
        <dbReference type="EMBL" id="WPL16222.1"/>
    </source>
</evidence>
<comment type="similarity">
    <text evidence="3 12">Belongs to the CcmD/CycX/HelD family.</text>
</comment>